<name>A0A167RHF0_9HYPO</name>
<sequence>MRSANVTGWSNDDILTLVGSWFNRRVHWIDVKGMACAVLLDFTGREGAMFIDNAFTGLDNGKFVFEDVHIWPPYGEPDYYYIG</sequence>
<proteinExistence type="predicted"/>
<dbReference type="AlphaFoldDB" id="A0A167RHF0"/>
<dbReference type="EMBL" id="AZHD01000012">
    <property type="protein sequence ID" value="OAA58597.1"/>
    <property type="molecule type" value="Genomic_DNA"/>
</dbReference>
<organism evidence="1 2">
    <name type="scientific">Niveomyces insectorum RCEF 264</name>
    <dbReference type="NCBI Taxonomy" id="1081102"/>
    <lineage>
        <taxon>Eukaryota</taxon>
        <taxon>Fungi</taxon>
        <taxon>Dikarya</taxon>
        <taxon>Ascomycota</taxon>
        <taxon>Pezizomycotina</taxon>
        <taxon>Sordariomycetes</taxon>
        <taxon>Hypocreomycetidae</taxon>
        <taxon>Hypocreales</taxon>
        <taxon>Cordycipitaceae</taxon>
        <taxon>Niveomyces</taxon>
    </lineage>
</organism>
<comment type="caution">
    <text evidence="1">The sequence shown here is derived from an EMBL/GenBank/DDBJ whole genome shotgun (WGS) entry which is preliminary data.</text>
</comment>
<keyword evidence="2" id="KW-1185">Reference proteome</keyword>
<accession>A0A167RHF0</accession>
<evidence type="ECO:0000313" key="2">
    <source>
        <dbReference type="Proteomes" id="UP000076874"/>
    </source>
</evidence>
<protein>
    <submittedName>
        <fullName evidence="1">Uncharacterized protein</fullName>
    </submittedName>
</protein>
<evidence type="ECO:0000313" key="1">
    <source>
        <dbReference type="EMBL" id="OAA58597.1"/>
    </source>
</evidence>
<reference evidence="1 2" key="1">
    <citation type="journal article" date="2016" name="Genome Biol. Evol.">
        <title>Divergent and convergent evolution of fungal pathogenicity.</title>
        <authorList>
            <person name="Shang Y."/>
            <person name="Xiao G."/>
            <person name="Zheng P."/>
            <person name="Cen K."/>
            <person name="Zhan S."/>
            <person name="Wang C."/>
        </authorList>
    </citation>
    <scope>NUCLEOTIDE SEQUENCE [LARGE SCALE GENOMIC DNA]</scope>
    <source>
        <strain evidence="1 2">RCEF 264</strain>
    </source>
</reference>
<gene>
    <name evidence="1" type="ORF">SPI_06670</name>
</gene>
<dbReference type="Proteomes" id="UP000076874">
    <property type="component" value="Unassembled WGS sequence"/>
</dbReference>